<dbReference type="EMBL" id="WEKT01000006">
    <property type="protein sequence ID" value="MZI92643.1"/>
    <property type="molecule type" value="Genomic_DNA"/>
</dbReference>
<reference evidence="2 3" key="1">
    <citation type="submission" date="2019-10" db="EMBL/GenBank/DDBJ databases">
        <title>Vibrio sp. nov. isolated from a shrimp pond.</title>
        <authorList>
            <person name="Gomez-Gil B."/>
            <person name="Enciso-Ibarra J."/>
            <person name="Enciso-Ibarra K."/>
            <person name="Bolan-Mejia C."/>
        </authorList>
    </citation>
    <scope>NUCLEOTIDE SEQUENCE [LARGE SCALE GENOMIC DNA]</scope>
    <source>
        <strain evidence="2 3">CAIM 722</strain>
    </source>
</reference>
<comment type="caution">
    <text evidence="2">The sequence shown here is derived from an EMBL/GenBank/DDBJ whole genome shotgun (WGS) entry which is preliminary data.</text>
</comment>
<dbReference type="AlphaFoldDB" id="A0A7X4LIL7"/>
<evidence type="ECO:0000256" key="1">
    <source>
        <dbReference type="ARBA" id="ARBA00006018"/>
    </source>
</evidence>
<dbReference type="GO" id="GO:0005506">
    <property type="term" value="F:iron ion binding"/>
    <property type="evidence" value="ECO:0007669"/>
    <property type="project" value="TreeGrafter"/>
</dbReference>
<sequence>MCLCIPSCVVSVDIDNATAKVETLGVIREVSISLIEDPVIVGEHLLIHVGFAISKINQQEAEENLKMYQSLLNEMEQDHMQVML</sequence>
<dbReference type="PANTHER" id="PTHR35177:SF2">
    <property type="entry name" value="HYDROGENASE MATURATION FACTOR HYBG"/>
    <property type="match status" value="1"/>
</dbReference>
<dbReference type="PRINTS" id="PR00445">
    <property type="entry name" value="HUPFHYPC"/>
</dbReference>
<accession>A0A7X4LIL7</accession>
<organism evidence="2 3">
    <name type="scientific">Vibrio eleionomae</name>
    <dbReference type="NCBI Taxonomy" id="2653505"/>
    <lineage>
        <taxon>Bacteria</taxon>
        <taxon>Pseudomonadati</taxon>
        <taxon>Pseudomonadota</taxon>
        <taxon>Gammaproteobacteria</taxon>
        <taxon>Vibrionales</taxon>
        <taxon>Vibrionaceae</taxon>
        <taxon>Vibrio</taxon>
    </lineage>
</organism>
<dbReference type="SUPFAM" id="SSF159127">
    <property type="entry name" value="HupF/HypC-like"/>
    <property type="match status" value="1"/>
</dbReference>
<dbReference type="GO" id="GO:0051604">
    <property type="term" value="P:protein maturation"/>
    <property type="evidence" value="ECO:0007669"/>
    <property type="project" value="TreeGrafter"/>
</dbReference>
<dbReference type="GO" id="GO:1902670">
    <property type="term" value="F:carbon dioxide binding"/>
    <property type="evidence" value="ECO:0007669"/>
    <property type="project" value="TreeGrafter"/>
</dbReference>
<dbReference type="NCBIfam" id="TIGR00074">
    <property type="entry name" value="hypC_hupF"/>
    <property type="match status" value="1"/>
</dbReference>
<dbReference type="Gene3D" id="2.30.30.140">
    <property type="match status" value="1"/>
</dbReference>
<evidence type="ECO:0000313" key="3">
    <source>
        <dbReference type="Proteomes" id="UP000462621"/>
    </source>
</evidence>
<dbReference type="FunFam" id="2.30.30.140:FF:000022">
    <property type="entry name" value="Hydrogenase assembly chaperone HybG"/>
    <property type="match status" value="1"/>
</dbReference>
<dbReference type="Pfam" id="PF01455">
    <property type="entry name" value="HupF_HypC"/>
    <property type="match status" value="1"/>
</dbReference>
<dbReference type="Proteomes" id="UP000462621">
    <property type="component" value="Unassembled WGS sequence"/>
</dbReference>
<proteinExistence type="inferred from homology"/>
<protein>
    <submittedName>
        <fullName evidence="2">HypC/HybG/HupF family hydrogenase formation chaperone</fullName>
    </submittedName>
</protein>
<dbReference type="InterPro" id="IPR001109">
    <property type="entry name" value="Hydrogenase_HupF/HypC"/>
</dbReference>
<dbReference type="PANTHER" id="PTHR35177">
    <property type="entry name" value="HYDROGENASE MATURATION FACTOR HYBG"/>
    <property type="match status" value="1"/>
</dbReference>
<gene>
    <name evidence="2" type="primary">hypC</name>
    <name evidence="2" type="ORF">F9817_05445</name>
</gene>
<name>A0A7X4LIL7_9VIBR</name>
<keyword evidence="3" id="KW-1185">Reference proteome</keyword>
<evidence type="ECO:0000313" key="2">
    <source>
        <dbReference type="EMBL" id="MZI92643.1"/>
    </source>
</evidence>
<dbReference type="RefSeq" id="WP_161153944.1">
    <property type="nucleotide sequence ID" value="NZ_WEKT01000006.1"/>
</dbReference>
<comment type="similarity">
    <text evidence="1">Belongs to the HupF/HypC family.</text>
</comment>